<dbReference type="EMBL" id="JAJEQE010000040">
    <property type="protein sequence ID" value="MCC2149747.1"/>
    <property type="molecule type" value="Genomic_DNA"/>
</dbReference>
<evidence type="ECO:0000256" key="3">
    <source>
        <dbReference type="ARBA" id="ARBA00022741"/>
    </source>
</evidence>
<evidence type="ECO:0000313" key="7">
    <source>
        <dbReference type="Proteomes" id="UP001299235"/>
    </source>
</evidence>
<dbReference type="Pfam" id="PF00005">
    <property type="entry name" value="ABC_tran"/>
    <property type="match status" value="1"/>
</dbReference>
<keyword evidence="2" id="KW-0813">Transport</keyword>
<gene>
    <name evidence="6" type="ORF">LKD42_10855</name>
</gene>
<dbReference type="RefSeq" id="WP_147632923.1">
    <property type="nucleotide sequence ID" value="NZ_JAJEQE010000040.1"/>
</dbReference>
<accession>A0ABS8EX10</accession>
<sequence length="241" mass="26801">MAKDQDFEKDFVRLKNVSKIYRMGEVEIRAVDKIEFAIDKGEFVVVVGPSGAGKTTVLNILGGMDTVTSGDVLVDGENIAKYSQRKLTGYRRDDIGFVFQFYNLVPNLTAKENVELALQICKEPLDAVQVLKEVGLGNRLDNFPAQLSGGEQQRVSIARALAKNPKLLLCDEPTGALDYQTGKAILKLLQDTCRQKKMTVIVITHNSALTPMADRVIKIKNGKVSKMYLNENPEPIENIEW</sequence>
<dbReference type="PROSITE" id="PS00211">
    <property type="entry name" value="ABC_TRANSPORTER_1"/>
    <property type="match status" value="1"/>
</dbReference>
<dbReference type="SUPFAM" id="SSF52540">
    <property type="entry name" value="P-loop containing nucleoside triphosphate hydrolases"/>
    <property type="match status" value="1"/>
</dbReference>
<evidence type="ECO:0000256" key="1">
    <source>
        <dbReference type="ARBA" id="ARBA00005417"/>
    </source>
</evidence>
<evidence type="ECO:0000256" key="2">
    <source>
        <dbReference type="ARBA" id="ARBA00022448"/>
    </source>
</evidence>
<name>A0ABS8EX10_9FIRM</name>
<dbReference type="CDD" id="cd03255">
    <property type="entry name" value="ABC_MJ0796_LolCDE_FtsE"/>
    <property type="match status" value="1"/>
</dbReference>
<dbReference type="Proteomes" id="UP001299235">
    <property type="component" value="Unassembled WGS sequence"/>
</dbReference>
<comment type="caution">
    <text evidence="6">The sequence shown here is derived from an EMBL/GenBank/DDBJ whole genome shotgun (WGS) entry which is preliminary data.</text>
</comment>
<dbReference type="GO" id="GO:0005524">
    <property type="term" value="F:ATP binding"/>
    <property type="evidence" value="ECO:0007669"/>
    <property type="project" value="UniProtKB-KW"/>
</dbReference>
<dbReference type="Gene3D" id="3.40.50.300">
    <property type="entry name" value="P-loop containing nucleotide triphosphate hydrolases"/>
    <property type="match status" value="1"/>
</dbReference>
<dbReference type="InterPro" id="IPR003593">
    <property type="entry name" value="AAA+_ATPase"/>
</dbReference>
<comment type="similarity">
    <text evidence="1">Belongs to the ABC transporter superfamily.</text>
</comment>
<dbReference type="PANTHER" id="PTHR42798:SF2">
    <property type="entry name" value="ABC TRANSPORTER ATP-BINDING PROTEIN MG467-RELATED"/>
    <property type="match status" value="1"/>
</dbReference>
<keyword evidence="4 6" id="KW-0067">ATP-binding</keyword>
<dbReference type="InterPro" id="IPR017911">
    <property type="entry name" value="MacB-like_ATP-bd"/>
</dbReference>
<dbReference type="SMART" id="SM00382">
    <property type="entry name" value="AAA"/>
    <property type="match status" value="1"/>
</dbReference>
<feature type="domain" description="ABC transporter" evidence="5">
    <location>
        <begin position="12"/>
        <end position="241"/>
    </location>
</feature>
<dbReference type="PROSITE" id="PS50893">
    <property type="entry name" value="ABC_TRANSPORTER_2"/>
    <property type="match status" value="1"/>
</dbReference>
<organism evidence="6 7">
    <name type="scientific">Hominisplanchenecus faecis</name>
    <dbReference type="NCBI Taxonomy" id="2885351"/>
    <lineage>
        <taxon>Bacteria</taxon>
        <taxon>Bacillati</taxon>
        <taxon>Bacillota</taxon>
        <taxon>Clostridia</taxon>
        <taxon>Lachnospirales</taxon>
        <taxon>Lachnospiraceae</taxon>
        <taxon>Hominisplanchenecus</taxon>
    </lineage>
</organism>
<reference evidence="6 7" key="1">
    <citation type="submission" date="2021-10" db="EMBL/GenBank/DDBJ databases">
        <title>Anaerobic single-cell dispensing facilitates the cultivation of human gut bacteria.</title>
        <authorList>
            <person name="Afrizal A."/>
        </authorList>
    </citation>
    <scope>NUCLEOTIDE SEQUENCE [LARGE SCALE GENOMIC DNA]</scope>
    <source>
        <strain evidence="6 7">CLA-AA-H246</strain>
    </source>
</reference>
<dbReference type="PANTHER" id="PTHR42798">
    <property type="entry name" value="LIPOPROTEIN-RELEASING SYSTEM ATP-BINDING PROTEIN LOLD"/>
    <property type="match status" value="1"/>
</dbReference>
<keyword evidence="3" id="KW-0547">Nucleotide-binding</keyword>
<keyword evidence="7" id="KW-1185">Reference proteome</keyword>
<dbReference type="InterPro" id="IPR017871">
    <property type="entry name" value="ABC_transporter-like_CS"/>
</dbReference>
<dbReference type="InterPro" id="IPR003439">
    <property type="entry name" value="ABC_transporter-like_ATP-bd"/>
</dbReference>
<protein>
    <submittedName>
        <fullName evidence="6">ABC transporter ATP-binding protein</fullName>
    </submittedName>
</protein>
<proteinExistence type="inferred from homology"/>
<dbReference type="InterPro" id="IPR027417">
    <property type="entry name" value="P-loop_NTPase"/>
</dbReference>
<evidence type="ECO:0000313" key="6">
    <source>
        <dbReference type="EMBL" id="MCC2149747.1"/>
    </source>
</evidence>
<evidence type="ECO:0000259" key="5">
    <source>
        <dbReference type="PROSITE" id="PS50893"/>
    </source>
</evidence>
<evidence type="ECO:0000256" key="4">
    <source>
        <dbReference type="ARBA" id="ARBA00022840"/>
    </source>
</evidence>